<evidence type="ECO:0000256" key="1">
    <source>
        <dbReference type="ARBA" id="ARBA00022468"/>
    </source>
</evidence>
<dbReference type="InterPro" id="IPR037213">
    <property type="entry name" value="Run_dom_sf"/>
</dbReference>
<dbReference type="AlphaFoldDB" id="A0AAD1VKQ6"/>
<dbReference type="PROSITE" id="PS50826">
    <property type="entry name" value="RUN"/>
    <property type="match status" value="1"/>
</dbReference>
<dbReference type="PANTHER" id="PTHR22957:SF194">
    <property type="entry name" value="SMALL G PROTEIN SIGNALING MODULATOR 2"/>
    <property type="match status" value="1"/>
</dbReference>
<dbReference type="SUPFAM" id="SSF47923">
    <property type="entry name" value="Ypt/Rab-GAP domain of gyp1p"/>
    <property type="match status" value="2"/>
</dbReference>
<dbReference type="InterPro" id="IPR037745">
    <property type="entry name" value="SGSM1/2"/>
</dbReference>
<proteinExistence type="inferred from homology"/>
<dbReference type="Pfam" id="PF00566">
    <property type="entry name" value="RabGAP-TBC"/>
    <property type="match status" value="1"/>
</dbReference>
<dbReference type="InterPro" id="IPR035969">
    <property type="entry name" value="Rab-GAP_TBC_sf"/>
</dbReference>
<dbReference type="Proteomes" id="UP001295444">
    <property type="component" value="Chromosome 01"/>
</dbReference>
<feature type="domain" description="RUN" evidence="5">
    <location>
        <begin position="1"/>
        <end position="42"/>
    </location>
</feature>
<keyword evidence="1" id="KW-0343">GTPase activation</keyword>
<dbReference type="EMBL" id="OW240912">
    <property type="protein sequence ID" value="CAH2219827.1"/>
    <property type="molecule type" value="Genomic_DNA"/>
</dbReference>
<feature type="region of interest" description="Disordered" evidence="3">
    <location>
        <begin position="544"/>
        <end position="565"/>
    </location>
</feature>
<dbReference type="FunFam" id="2.30.29.230:FF:000001">
    <property type="entry name" value="Small G protein signaling modulator 2"/>
    <property type="match status" value="1"/>
</dbReference>
<evidence type="ECO:0000259" key="4">
    <source>
        <dbReference type="PROSITE" id="PS50086"/>
    </source>
</evidence>
<dbReference type="InterPro" id="IPR000195">
    <property type="entry name" value="Rab-GAP-TBC_dom"/>
</dbReference>
<name>A0AAD1VKQ6_PELCU</name>
<dbReference type="Gene3D" id="2.30.29.230">
    <property type="match status" value="1"/>
</dbReference>
<dbReference type="InterPro" id="IPR004012">
    <property type="entry name" value="Run_dom"/>
</dbReference>
<dbReference type="PROSITE" id="PS50086">
    <property type="entry name" value="TBC_RABGAP"/>
    <property type="match status" value="1"/>
</dbReference>
<dbReference type="GO" id="GO:0031410">
    <property type="term" value="C:cytoplasmic vesicle"/>
    <property type="evidence" value="ECO:0007669"/>
    <property type="project" value="UniProtKB-ARBA"/>
</dbReference>
<dbReference type="GO" id="GO:0005096">
    <property type="term" value="F:GTPase activator activity"/>
    <property type="evidence" value="ECO:0007669"/>
    <property type="project" value="UniProtKB-KW"/>
</dbReference>
<evidence type="ECO:0000256" key="2">
    <source>
        <dbReference type="ARBA" id="ARBA00034124"/>
    </source>
</evidence>
<dbReference type="Gene3D" id="1.10.472.80">
    <property type="entry name" value="Ypt/Rab-GAP domain of gyp1p, domain 3"/>
    <property type="match status" value="1"/>
</dbReference>
<feature type="region of interest" description="Disordered" evidence="3">
    <location>
        <begin position="60"/>
        <end position="85"/>
    </location>
</feature>
<protein>
    <submittedName>
        <fullName evidence="6">Small G signaling modulator 2, partial</fullName>
    </submittedName>
</protein>
<evidence type="ECO:0000313" key="7">
    <source>
        <dbReference type="Proteomes" id="UP001295444"/>
    </source>
</evidence>
<accession>A0AAD1VKQ6</accession>
<feature type="domain" description="Rab-GAP TBC" evidence="4">
    <location>
        <begin position="420"/>
        <end position="800"/>
    </location>
</feature>
<dbReference type="Gene3D" id="1.10.8.270">
    <property type="entry name" value="putative rabgap domain of human tbc1 domain family member 14 like domains"/>
    <property type="match status" value="1"/>
</dbReference>
<gene>
    <name evidence="6" type="ORF">PECUL_23A029099</name>
</gene>
<sequence>MRTRKYYEKEALMSDAVCGPILAALLVGPCALEYTKLKTADHYWTDPSADELVQRHRIHGAHNRQDSPGKRPTLGFKKRHSSGSMSEDKFAASAREYVESLHQNSKIHLLYGKNNVLVQPKEDMEAIPGYLSLHQSGENLTLKWTPNQLLNGTLGDSELEKSVFWDYALIVPISQIVCIHCHQQPESKGILVLVSQDGIQRPPLHFPPGGHLLAFLSCLENGLLPRGQLEPPLWSQRGKGKVFPKLRKRNSSNRSIDMDENIVEEISTDYVFRIIYAGHRHDNKSSDVIEMQGFGANLLPWQLNEFCSRGSSCLSCSTGSSPYDIPTSCGCVHDRTPLKLLCENMKRQIVSRAFYGWLAYCRHLSTVRTHLSALVHHSIIPPDKPVDATGGLTKEVWSKYQKDMKNYKELELLRLVYYGGVEHDIRKEVWPFLLGHYKFGMTKKEMDRVDEAIASRYQKVMAEWKACEVIVKQREKESHSAIYAKLSSGSSIDSHVQRLIHRDSTISNDVFMSTEELDVSERDLKGRNDKSSTLANTGATVVVAPAEPQQSVEFDSPDSGLPSSRNYSVTSGILSSIDDGQSICFEEEESSTESDRTEMSVSHPRKSKGILKMQDSISEEHLCSQLESLSAADDISSMCPTSYTIELMDTIALNLHRIDKDVQRCDRNYWYFTSDNLEKLRNIMCSYVWEHLDVGYVQGMCDLLAPLMVVLDNDFLAYSCFTQLMKRMSQNFPNGGAMDTHFANMRSLIQILDSEIFELMHQNGDYTHFYFCYRWFLLDFKRELLYEDVFSVWEVIWAAKHISSAHFVLFIALALVEVYREIVRDNNMDFTDIIKFFNEMAEHHDAQLILRIARELVHKVQTLIENK</sequence>
<dbReference type="PANTHER" id="PTHR22957">
    <property type="entry name" value="TBC1 DOMAIN FAMILY MEMBER GTPASE-ACTIVATING PROTEIN"/>
    <property type="match status" value="1"/>
</dbReference>
<evidence type="ECO:0000256" key="3">
    <source>
        <dbReference type="SAM" id="MobiDB-lite"/>
    </source>
</evidence>
<feature type="region of interest" description="Disordered" evidence="3">
    <location>
        <begin position="586"/>
        <end position="605"/>
    </location>
</feature>
<dbReference type="InterPro" id="IPR021935">
    <property type="entry name" value="SGSM1/2_RBD"/>
</dbReference>
<dbReference type="FunFam" id="1.10.472.80:FF:000004">
    <property type="entry name" value="Small G protein signaling modulator 1"/>
    <property type="match status" value="1"/>
</dbReference>
<dbReference type="SUPFAM" id="SSF140741">
    <property type="entry name" value="RUN domain-like"/>
    <property type="match status" value="1"/>
</dbReference>
<organism evidence="6 7">
    <name type="scientific">Pelobates cultripes</name>
    <name type="common">Western spadefoot toad</name>
    <dbReference type="NCBI Taxonomy" id="61616"/>
    <lineage>
        <taxon>Eukaryota</taxon>
        <taxon>Metazoa</taxon>
        <taxon>Chordata</taxon>
        <taxon>Craniata</taxon>
        <taxon>Vertebrata</taxon>
        <taxon>Euteleostomi</taxon>
        <taxon>Amphibia</taxon>
        <taxon>Batrachia</taxon>
        <taxon>Anura</taxon>
        <taxon>Pelobatoidea</taxon>
        <taxon>Pelobatidae</taxon>
        <taxon>Pelobates</taxon>
    </lineage>
</organism>
<evidence type="ECO:0000259" key="5">
    <source>
        <dbReference type="PROSITE" id="PS50826"/>
    </source>
</evidence>
<dbReference type="CDD" id="cd15784">
    <property type="entry name" value="PH_RUTBC"/>
    <property type="match status" value="1"/>
</dbReference>
<dbReference type="Pfam" id="PF12068">
    <property type="entry name" value="PH_RBD"/>
    <property type="match status" value="1"/>
</dbReference>
<dbReference type="FunFam" id="1.10.8.270:FF:000006">
    <property type="entry name" value="Small G protein signaling modulator 2"/>
    <property type="match status" value="1"/>
</dbReference>
<dbReference type="SMART" id="SM00164">
    <property type="entry name" value="TBC"/>
    <property type="match status" value="1"/>
</dbReference>
<comment type="similarity">
    <text evidence="2">Belongs to the RUTBC family.</text>
</comment>
<keyword evidence="7" id="KW-1185">Reference proteome</keyword>
<evidence type="ECO:0000313" key="6">
    <source>
        <dbReference type="EMBL" id="CAH2219827.1"/>
    </source>
</evidence>
<reference evidence="6" key="1">
    <citation type="submission" date="2022-03" db="EMBL/GenBank/DDBJ databases">
        <authorList>
            <person name="Alioto T."/>
            <person name="Alioto T."/>
            <person name="Gomez Garrido J."/>
        </authorList>
    </citation>
    <scope>NUCLEOTIDE SEQUENCE</scope>
</reference>